<dbReference type="Proteomes" id="UP000265631">
    <property type="component" value="Unassembled WGS sequence"/>
</dbReference>
<evidence type="ECO:0000313" key="1">
    <source>
        <dbReference type="EMBL" id="RFN52861.1"/>
    </source>
</evidence>
<proteinExistence type="predicted"/>
<gene>
    <name evidence="1" type="ORF">FIE12Z_2874</name>
</gene>
<dbReference type="STRING" id="2594813.A0A395MY77"/>
<organism evidence="1 2">
    <name type="scientific">Fusarium flagelliforme</name>
    <dbReference type="NCBI Taxonomy" id="2675880"/>
    <lineage>
        <taxon>Eukaryota</taxon>
        <taxon>Fungi</taxon>
        <taxon>Dikarya</taxon>
        <taxon>Ascomycota</taxon>
        <taxon>Pezizomycotina</taxon>
        <taxon>Sordariomycetes</taxon>
        <taxon>Hypocreomycetidae</taxon>
        <taxon>Hypocreales</taxon>
        <taxon>Nectriaceae</taxon>
        <taxon>Fusarium</taxon>
        <taxon>Fusarium incarnatum-equiseti species complex</taxon>
    </lineage>
</organism>
<dbReference type="AlphaFoldDB" id="A0A395MY77"/>
<name>A0A395MY77_9HYPO</name>
<accession>A0A395MY77</accession>
<comment type="caution">
    <text evidence="1">The sequence shown here is derived from an EMBL/GenBank/DDBJ whole genome shotgun (WGS) entry which is preliminary data.</text>
</comment>
<sequence length="309" mass="34307">MNSLPNFFVPHTWATTSIQDALASDNPTLQVDSRPTRLVTINVADIANPRIAHWDDFDLYSLRQAYGDLLEQYPVPRVAMPRYPLECNRVNQLKGIFIDHVFPRLAQPIKTGATVLEDRLGHGLPDVSMGSDTQVEGHYRSGLSLTSSDGVEHYLVSCVLMETQWTSAMVESAENSGHITCLPLRRVAAYCVSTDTRYGFVLTPGEIVVVRVSGTAHDKTQPCLIEWKAVPWGASGPNTLTVSLSLWFIAMMSLNPTQRKLCPPGTTHPVNLWWKYRDPTATVTYQHHLSLRQVVHPLPGVIVQDAPSA</sequence>
<protein>
    <submittedName>
        <fullName evidence="1">Uncharacterized protein</fullName>
    </submittedName>
</protein>
<keyword evidence="2" id="KW-1185">Reference proteome</keyword>
<reference evidence="1 2" key="1">
    <citation type="journal article" date="2018" name="PLoS Pathog.">
        <title>Evolution of structural diversity of trichothecenes, a family of toxins produced by plant pathogenic and entomopathogenic fungi.</title>
        <authorList>
            <person name="Proctor R.H."/>
            <person name="McCormick S.P."/>
            <person name="Kim H.S."/>
            <person name="Cardoza R.E."/>
            <person name="Stanley A.M."/>
            <person name="Lindo L."/>
            <person name="Kelly A."/>
            <person name="Brown D.W."/>
            <person name="Lee T."/>
            <person name="Vaughan M.M."/>
            <person name="Alexander N.J."/>
            <person name="Busman M."/>
            <person name="Gutierrez S."/>
        </authorList>
    </citation>
    <scope>NUCLEOTIDE SEQUENCE [LARGE SCALE GENOMIC DNA]</scope>
    <source>
        <strain evidence="1 2">NRRL 13405</strain>
    </source>
</reference>
<evidence type="ECO:0000313" key="2">
    <source>
        <dbReference type="Proteomes" id="UP000265631"/>
    </source>
</evidence>
<dbReference type="EMBL" id="PXXK01000057">
    <property type="protein sequence ID" value="RFN52861.1"/>
    <property type="molecule type" value="Genomic_DNA"/>
</dbReference>